<dbReference type="InterPro" id="IPR051693">
    <property type="entry name" value="UPF0046_metallophosphoest"/>
</dbReference>
<dbReference type="GO" id="GO:0016787">
    <property type="term" value="F:hydrolase activity"/>
    <property type="evidence" value="ECO:0007669"/>
    <property type="project" value="InterPro"/>
</dbReference>
<dbReference type="EMBL" id="VLKL01000004">
    <property type="protein sequence ID" value="TWI07856.1"/>
    <property type="molecule type" value="Genomic_DNA"/>
</dbReference>
<dbReference type="Proteomes" id="UP000317176">
    <property type="component" value="Unassembled WGS sequence"/>
</dbReference>
<protein>
    <submittedName>
        <fullName evidence="2">Icc-related predicted phosphoesterase</fullName>
    </submittedName>
</protein>
<dbReference type="InterPro" id="IPR004843">
    <property type="entry name" value="Calcineurin-like_PHP"/>
</dbReference>
<dbReference type="PANTHER" id="PTHR12905:SF0">
    <property type="entry name" value="CALCINEURIN-LIKE PHOSPHOESTERASE DOMAIN-CONTAINING PROTEIN"/>
    <property type="match status" value="1"/>
</dbReference>
<keyword evidence="3" id="KW-1185">Reference proteome</keyword>
<name>A0A562LJU6_9BRAD</name>
<dbReference type="InterPro" id="IPR029052">
    <property type="entry name" value="Metallo-depent_PP-like"/>
</dbReference>
<dbReference type="RefSeq" id="WP_145630568.1">
    <property type="nucleotide sequence ID" value="NZ_CP088014.1"/>
</dbReference>
<feature type="domain" description="Calcineurin-like phosphoesterase" evidence="1">
    <location>
        <begin position="1"/>
        <end position="184"/>
    </location>
</feature>
<evidence type="ECO:0000313" key="2">
    <source>
        <dbReference type="EMBL" id="TWI07856.1"/>
    </source>
</evidence>
<dbReference type="OrthoDB" id="332939at2"/>
<dbReference type="PANTHER" id="PTHR12905">
    <property type="entry name" value="METALLOPHOSPHOESTERASE"/>
    <property type="match status" value="1"/>
</dbReference>
<dbReference type="Pfam" id="PF00149">
    <property type="entry name" value="Metallophos"/>
    <property type="match status" value="1"/>
</dbReference>
<organism evidence="2 3">
    <name type="scientific">Bradyrhizobium daqingense</name>
    <dbReference type="NCBI Taxonomy" id="993502"/>
    <lineage>
        <taxon>Bacteria</taxon>
        <taxon>Pseudomonadati</taxon>
        <taxon>Pseudomonadota</taxon>
        <taxon>Alphaproteobacteria</taxon>
        <taxon>Hyphomicrobiales</taxon>
        <taxon>Nitrobacteraceae</taxon>
        <taxon>Bradyrhizobium</taxon>
    </lineage>
</organism>
<accession>A0A562LJU6</accession>
<evidence type="ECO:0000313" key="3">
    <source>
        <dbReference type="Proteomes" id="UP000317176"/>
    </source>
</evidence>
<comment type="caution">
    <text evidence="2">The sequence shown here is derived from an EMBL/GenBank/DDBJ whole genome shotgun (WGS) entry which is preliminary data.</text>
</comment>
<reference evidence="2 3" key="1">
    <citation type="journal article" date="2015" name="Stand. Genomic Sci.">
        <title>Genomic Encyclopedia of Bacterial and Archaeal Type Strains, Phase III: the genomes of soil and plant-associated and newly described type strains.</title>
        <authorList>
            <person name="Whitman W.B."/>
            <person name="Woyke T."/>
            <person name="Klenk H.P."/>
            <person name="Zhou Y."/>
            <person name="Lilburn T.G."/>
            <person name="Beck B.J."/>
            <person name="De Vos P."/>
            <person name="Vandamme P."/>
            <person name="Eisen J.A."/>
            <person name="Garrity G."/>
            <person name="Hugenholtz P."/>
            <person name="Kyrpides N.C."/>
        </authorList>
    </citation>
    <scope>NUCLEOTIDE SEQUENCE [LARGE SCALE GENOMIC DNA]</scope>
    <source>
        <strain evidence="2 3">CGMCC 1.10947</strain>
    </source>
</reference>
<sequence length="275" mass="30554">MRCLVVADLHYSLPQFDWLVSAAAQFDLVIFAGDALDIGSIVDFRAQIVVVKKYLALLAAQTRVIVCSGNHDLDERNADGEKISRWISQLREIGIACDGDSLVIGEAMFTVCPWWDGPLVRQRIVDQLGRAASGRLQRWIWVHHAPPAESPTSWGGKRFFGDVELVHWITQHQPSMVISGHVHQSPFIQDGSWYDRLDRTWIFNAGLQPGRPPTYIVLDFDADKAFWLAAGEAQWIDLTAPLQRPAAAIAMPPDWLTSLDRIADPSLAKPPAAAG</sequence>
<proteinExistence type="predicted"/>
<evidence type="ECO:0000259" key="1">
    <source>
        <dbReference type="Pfam" id="PF00149"/>
    </source>
</evidence>
<dbReference type="Gene3D" id="3.60.21.10">
    <property type="match status" value="1"/>
</dbReference>
<dbReference type="AlphaFoldDB" id="A0A562LJU6"/>
<gene>
    <name evidence="2" type="ORF">IQ17_02213</name>
</gene>
<dbReference type="SUPFAM" id="SSF56300">
    <property type="entry name" value="Metallo-dependent phosphatases"/>
    <property type="match status" value="1"/>
</dbReference>